<dbReference type="SUPFAM" id="SSF56801">
    <property type="entry name" value="Acetyl-CoA synthetase-like"/>
    <property type="match status" value="1"/>
</dbReference>
<protein>
    <submittedName>
        <fullName evidence="2">AMP-binding protein</fullName>
    </submittedName>
</protein>
<dbReference type="RefSeq" id="WP_186905255.1">
    <property type="nucleotide sequence ID" value="NZ_JACOGD010000021.1"/>
</dbReference>
<dbReference type="PROSITE" id="PS00455">
    <property type="entry name" value="AMP_BINDING"/>
    <property type="match status" value="1"/>
</dbReference>
<dbReference type="PANTHER" id="PTHR45527">
    <property type="entry name" value="NONRIBOSOMAL PEPTIDE SYNTHETASE"/>
    <property type="match status" value="1"/>
</dbReference>
<sequence>AYLIYTSGSTGTPKAVGVSHSAALNLTYARKAGYDPLVPGDRVLAMASVAFDVSFGQLLLPLLSGATVVICPPLRSLDAKAFWQLIRSQQITHVNAVPAFFDAVVEEGSQIQCSLKRLIVGGEAFKRSLARKLRNALPGTDIINVYGPTETTIDASTWQLPPAESEAIAQLPAILPIGQPLAN</sequence>
<dbReference type="InterPro" id="IPR000873">
    <property type="entry name" value="AMP-dep_synth/lig_dom"/>
</dbReference>
<dbReference type="Gene3D" id="3.40.50.12780">
    <property type="entry name" value="N-terminal domain of ligase-like"/>
    <property type="match status" value="1"/>
</dbReference>
<name>A0ABR7AA72_9BURK</name>
<reference evidence="2 3" key="1">
    <citation type="submission" date="2020-08" db="EMBL/GenBank/DDBJ databases">
        <title>Novel species isolated from subtropical streams in China.</title>
        <authorList>
            <person name="Lu H."/>
        </authorList>
    </citation>
    <scope>NUCLEOTIDE SEQUENCE [LARGE SCALE GENOMIC DNA]</scope>
    <source>
        <strain evidence="2 3">CY22W</strain>
    </source>
</reference>
<feature type="non-terminal residue" evidence="2">
    <location>
        <position position="1"/>
    </location>
</feature>
<evidence type="ECO:0000313" key="2">
    <source>
        <dbReference type="EMBL" id="MBC3933699.1"/>
    </source>
</evidence>
<accession>A0ABR7AA72</accession>
<evidence type="ECO:0000313" key="3">
    <source>
        <dbReference type="Proteomes" id="UP000654304"/>
    </source>
</evidence>
<comment type="caution">
    <text evidence="2">The sequence shown here is derived from an EMBL/GenBank/DDBJ whole genome shotgun (WGS) entry which is preliminary data.</text>
</comment>
<dbReference type="EMBL" id="JACOGD010000021">
    <property type="protein sequence ID" value="MBC3933699.1"/>
    <property type="molecule type" value="Genomic_DNA"/>
</dbReference>
<gene>
    <name evidence="2" type="ORF">H8K43_18655</name>
</gene>
<dbReference type="Pfam" id="PF00501">
    <property type="entry name" value="AMP-binding"/>
    <property type="match status" value="1"/>
</dbReference>
<proteinExistence type="predicted"/>
<evidence type="ECO:0000259" key="1">
    <source>
        <dbReference type="Pfam" id="PF00501"/>
    </source>
</evidence>
<feature type="non-terminal residue" evidence="2">
    <location>
        <position position="183"/>
    </location>
</feature>
<dbReference type="PANTHER" id="PTHR45527:SF1">
    <property type="entry name" value="FATTY ACID SYNTHASE"/>
    <property type="match status" value="1"/>
</dbReference>
<dbReference type="InterPro" id="IPR042099">
    <property type="entry name" value="ANL_N_sf"/>
</dbReference>
<dbReference type="Proteomes" id="UP000654304">
    <property type="component" value="Unassembled WGS sequence"/>
</dbReference>
<keyword evidence="3" id="KW-1185">Reference proteome</keyword>
<feature type="domain" description="AMP-dependent synthetase/ligase" evidence="1">
    <location>
        <begin position="1"/>
        <end position="164"/>
    </location>
</feature>
<dbReference type="InterPro" id="IPR020845">
    <property type="entry name" value="AMP-binding_CS"/>
</dbReference>
<organism evidence="2 3">
    <name type="scientific">Undibacterium curvum</name>
    <dbReference type="NCBI Taxonomy" id="2762294"/>
    <lineage>
        <taxon>Bacteria</taxon>
        <taxon>Pseudomonadati</taxon>
        <taxon>Pseudomonadota</taxon>
        <taxon>Betaproteobacteria</taxon>
        <taxon>Burkholderiales</taxon>
        <taxon>Oxalobacteraceae</taxon>
        <taxon>Undibacterium</taxon>
    </lineage>
</organism>